<evidence type="ECO:0000313" key="1">
    <source>
        <dbReference type="EMBL" id="EEN53153.1"/>
    </source>
</evidence>
<protein>
    <submittedName>
        <fullName evidence="1">Uncharacterized protein</fullName>
    </submittedName>
</protein>
<dbReference type="Pfam" id="PF18758">
    <property type="entry name" value="KDZ"/>
    <property type="match status" value="1"/>
</dbReference>
<organism>
    <name type="scientific">Branchiostoma floridae</name>
    <name type="common">Florida lancelet</name>
    <name type="synonym">Amphioxus</name>
    <dbReference type="NCBI Taxonomy" id="7739"/>
    <lineage>
        <taxon>Eukaryota</taxon>
        <taxon>Metazoa</taxon>
        <taxon>Chordata</taxon>
        <taxon>Cephalochordata</taxon>
        <taxon>Leptocardii</taxon>
        <taxon>Amphioxiformes</taxon>
        <taxon>Branchiostomatidae</taxon>
        <taxon>Branchiostoma</taxon>
    </lineage>
</organism>
<proteinExistence type="predicted"/>
<dbReference type="InParanoid" id="C3Z2A2"/>
<dbReference type="PANTHER" id="PTHR34305">
    <property type="entry name" value="EXPRESSED PROTEIN"/>
    <property type="match status" value="1"/>
</dbReference>
<gene>
    <name evidence="1" type="ORF">BRAFLDRAFT_76329</name>
</gene>
<sequence length="307" mass="34572">MAPAGYNAFFAELARNTPVSGMLQIAGDDTAIRIAKKVAKGKILLGQERYGQYFSYLQKKAPLLCTFVHSIGKEGHIPADVSTLILNLIKILISTFDKVPEPSPSSYPPPPDSSPLSFFPSLPKRCGLPCYAMDKRRRAVKAQDGCRKESYGHPTLTPGLFTIFCKHGICYGFEAMTSCESPYHPYEIFRTRFEIAPQIVVYDNACKLHRYAMNREPHFFRNTTFLVDRFHFKGHIGCSLGYSMDTYKTFSDISTINSQVNEQANSGLIRIQPQVSYMTPTNFMFHTSLFLAIRNMDAISSLTFNSH</sequence>
<accession>C3Z2A2</accession>
<dbReference type="PANTHER" id="PTHR34305:SF1">
    <property type="entry name" value="SWIM-TYPE DOMAIN-CONTAINING PROTEIN"/>
    <property type="match status" value="1"/>
</dbReference>
<reference evidence="1" key="1">
    <citation type="journal article" date="2008" name="Nature">
        <title>The amphioxus genome and the evolution of the chordate karyotype.</title>
        <authorList>
            <consortium name="US DOE Joint Genome Institute (JGI-PGF)"/>
            <person name="Putnam N.H."/>
            <person name="Butts T."/>
            <person name="Ferrier D.E.K."/>
            <person name="Furlong R.F."/>
            <person name="Hellsten U."/>
            <person name="Kawashima T."/>
            <person name="Robinson-Rechavi M."/>
            <person name="Shoguchi E."/>
            <person name="Terry A."/>
            <person name="Yu J.-K."/>
            <person name="Benito-Gutierrez E.L."/>
            <person name="Dubchak I."/>
            <person name="Garcia-Fernandez J."/>
            <person name="Gibson-Brown J.J."/>
            <person name="Grigoriev I.V."/>
            <person name="Horton A.C."/>
            <person name="de Jong P.J."/>
            <person name="Jurka J."/>
            <person name="Kapitonov V.V."/>
            <person name="Kohara Y."/>
            <person name="Kuroki Y."/>
            <person name="Lindquist E."/>
            <person name="Lucas S."/>
            <person name="Osoegawa K."/>
            <person name="Pennacchio L.A."/>
            <person name="Salamov A.A."/>
            <person name="Satou Y."/>
            <person name="Sauka-Spengler T."/>
            <person name="Schmutz J."/>
            <person name="Shin-I T."/>
            <person name="Toyoda A."/>
            <person name="Bronner-Fraser M."/>
            <person name="Fujiyama A."/>
            <person name="Holland L.Z."/>
            <person name="Holland P.W.H."/>
            <person name="Satoh N."/>
            <person name="Rokhsar D.S."/>
        </authorList>
    </citation>
    <scope>NUCLEOTIDE SEQUENCE [LARGE SCALE GENOMIC DNA]</scope>
    <source>
        <strain evidence="1">S238N-H82</strain>
        <tissue evidence="1">Testes</tissue>
    </source>
</reference>
<dbReference type="EMBL" id="GG666574">
    <property type="protein sequence ID" value="EEN53153.1"/>
    <property type="molecule type" value="Genomic_DNA"/>
</dbReference>
<dbReference type="eggNOG" id="ENOG502RW48">
    <property type="taxonomic scope" value="Eukaryota"/>
</dbReference>
<dbReference type="InterPro" id="IPR040521">
    <property type="entry name" value="KDZ"/>
</dbReference>
<name>C3Z2A2_BRAFL</name>
<dbReference type="AlphaFoldDB" id="C3Z2A2"/>